<evidence type="ECO:0000313" key="2">
    <source>
        <dbReference type="Proteomes" id="UP000035067"/>
    </source>
</evidence>
<accession>A0A0G2HM65</accession>
<name>A0A0G2HM65_9SYNE</name>
<dbReference type="InterPro" id="IPR045738">
    <property type="entry name" value="DUF6088"/>
</dbReference>
<proteinExistence type="predicted"/>
<protein>
    <recommendedName>
        <fullName evidence="3">S-adenosylhomocysteine hydrolase</fullName>
    </recommendedName>
</protein>
<dbReference type="AlphaFoldDB" id="A0A0G2HM65"/>
<dbReference type="Pfam" id="PF19570">
    <property type="entry name" value="DUF6088"/>
    <property type="match status" value="1"/>
</dbReference>
<sequence length="141" mass="15736">MGEQHRRPATTREQLRRSVAVCPGEVVLRRDLRTLGSTSQVSRGLRQLVEDGKLVRIGVGVYAKATPSRLSGQPAPRQTLEVLAAETFARLGIAWQQGKAQRLYNAGLTTQVPWRTTFDTSPRRITRRLQVGKGVVEYERG</sequence>
<gene>
    <name evidence="1" type="ORF">TE42_02900</name>
</gene>
<comment type="caution">
    <text evidence="1">The sequence shown here is derived from an EMBL/GenBank/DDBJ whole genome shotgun (WGS) entry which is preliminary data.</text>
</comment>
<dbReference type="Proteomes" id="UP000035067">
    <property type="component" value="Unassembled WGS sequence"/>
</dbReference>
<evidence type="ECO:0008006" key="3">
    <source>
        <dbReference type="Google" id="ProtNLM"/>
    </source>
</evidence>
<evidence type="ECO:0000313" key="1">
    <source>
        <dbReference type="EMBL" id="KKZ12854.1"/>
    </source>
</evidence>
<dbReference type="EMBL" id="JXQG01000010">
    <property type="protein sequence ID" value="KKZ12854.1"/>
    <property type="molecule type" value="Genomic_DNA"/>
</dbReference>
<dbReference type="PATRIC" id="fig|1604020.3.peg.2219"/>
<organism evidence="1 2">
    <name type="scientific">Candidatus Synechococcus spongiarum SP3</name>
    <dbReference type="NCBI Taxonomy" id="1604020"/>
    <lineage>
        <taxon>Bacteria</taxon>
        <taxon>Bacillati</taxon>
        <taxon>Cyanobacteriota</taxon>
        <taxon>Cyanophyceae</taxon>
        <taxon>Synechococcales</taxon>
        <taxon>Synechococcaceae</taxon>
        <taxon>Synechococcus</taxon>
    </lineage>
</organism>
<reference evidence="1 2" key="1">
    <citation type="submission" date="2015-01" db="EMBL/GenBank/DDBJ databases">
        <title>Lifestyle Evolution in Cyanobacterial Symbionts of Sponges.</title>
        <authorList>
            <person name="Burgsdorf I."/>
            <person name="Slaby B.M."/>
            <person name="Handley K.M."/>
            <person name="Haber M."/>
            <person name="Blom J."/>
            <person name="Marshall C.W."/>
            <person name="Gilbert J.A."/>
            <person name="Hentschel U."/>
            <person name="Steindler L."/>
        </authorList>
    </citation>
    <scope>NUCLEOTIDE SEQUENCE [LARGE SCALE GENOMIC DNA]</scope>
    <source>
        <strain evidence="1">SP3</strain>
    </source>
</reference>